<proteinExistence type="predicted"/>
<feature type="compositionally biased region" description="Pro residues" evidence="1">
    <location>
        <begin position="31"/>
        <end position="40"/>
    </location>
</feature>
<dbReference type="Proteomes" id="UP001314169">
    <property type="component" value="Chromosome 4"/>
</dbReference>
<name>A0ABP0A2S4_PIPNA</name>
<dbReference type="EMBL" id="OY882861">
    <property type="protein sequence ID" value="CAK6444770.1"/>
    <property type="molecule type" value="Genomic_DNA"/>
</dbReference>
<evidence type="ECO:0000313" key="2">
    <source>
        <dbReference type="EMBL" id="CAK6444770.1"/>
    </source>
</evidence>
<keyword evidence="3" id="KW-1185">Reference proteome</keyword>
<accession>A0ABP0A2S4</accession>
<reference evidence="2" key="1">
    <citation type="submission" date="2023-12" db="EMBL/GenBank/DDBJ databases">
        <authorList>
            <person name="Brown T."/>
        </authorList>
    </citation>
    <scope>NUCLEOTIDE SEQUENCE</scope>
</reference>
<feature type="region of interest" description="Disordered" evidence="1">
    <location>
        <begin position="24"/>
        <end position="96"/>
    </location>
</feature>
<evidence type="ECO:0000256" key="1">
    <source>
        <dbReference type="SAM" id="MobiDB-lite"/>
    </source>
</evidence>
<organism evidence="2 3">
    <name type="scientific">Pipistrellus nathusii</name>
    <name type="common">Nathusius' pipistrelle</name>
    <dbReference type="NCBI Taxonomy" id="59473"/>
    <lineage>
        <taxon>Eukaryota</taxon>
        <taxon>Metazoa</taxon>
        <taxon>Chordata</taxon>
        <taxon>Craniata</taxon>
        <taxon>Vertebrata</taxon>
        <taxon>Euteleostomi</taxon>
        <taxon>Mammalia</taxon>
        <taxon>Eutheria</taxon>
        <taxon>Laurasiatheria</taxon>
        <taxon>Chiroptera</taxon>
        <taxon>Yangochiroptera</taxon>
        <taxon>Vespertilionidae</taxon>
        <taxon>Pipistrellus</taxon>
    </lineage>
</organism>
<sequence>MGRGKRRSWAGTRGRFGIFGASWLRGRSRAVPPPEGPPVPARRAVDGSPGPPGRPEGSPRPLRTRNLGPRGAAPRPPAPGARVSTASVLKENMCEE</sequence>
<gene>
    <name evidence="2" type="ORF">MPIPNATIZW_LOCUS13076</name>
</gene>
<protein>
    <submittedName>
        <fullName evidence="2">Uncharacterized protein</fullName>
    </submittedName>
</protein>
<evidence type="ECO:0000313" key="3">
    <source>
        <dbReference type="Proteomes" id="UP001314169"/>
    </source>
</evidence>